<evidence type="ECO:0008006" key="4">
    <source>
        <dbReference type="Google" id="ProtNLM"/>
    </source>
</evidence>
<reference evidence="2 3" key="1">
    <citation type="submission" date="2017-09" db="EMBL/GenBank/DDBJ databases">
        <title>Depth-based differentiation of microbial function through sediment-hosted aquifers and enrichment of novel symbionts in the deep terrestrial subsurface.</title>
        <authorList>
            <person name="Probst A.J."/>
            <person name="Ladd B."/>
            <person name="Jarett J.K."/>
            <person name="Geller-Mcgrath D.E."/>
            <person name="Sieber C.M."/>
            <person name="Emerson J.B."/>
            <person name="Anantharaman K."/>
            <person name="Thomas B.C."/>
            <person name="Malmstrom R."/>
            <person name="Stieglmeier M."/>
            <person name="Klingl A."/>
            <person name="Woyke T."/>
            <person name="Ryan C.M."/>
            <person name="Banfield J.F."/>
        </authorList>
    </citation>
    <scope>NUCLEOTIDE SEQUENCE [LARGE SCALE GENOMIC DNA]</scope>
    <source>
        <strain evidence="2">CG11_big_fil_rev_8_21_14_0_20_38_23</strain>
    </source>
</reference>
<name>A0A2H0NB33_9BACT</name>
<protein>
    <recommendedName>
        <fullName evidence="4">Type 4 fimbrial biogenesis protein PilX N-terminal domain-containing protein</fullName>
    </recommendedName>
</protein>
<keyword evidence="1" id="KW-0812">Transmembrane</keyword>
<dbReference type="EMBL" id="PCWR01000067">
    <property type="protein sequence ID" value="PIR06108.1"/>
    <property type="molecule type" value="Genomic_DNA"/>
</dbReference>
<evidence type="ECO:0000313" key="2">
    <source>
        <dbReference type="EMBL" id="PIR06108.1"/>
    </source>
</evidence>
<sequence>MKNKKSKKNKGQVMILAIIMVSGAILTTSSILGLLMVYQLRGANDAVSSVKAIFAADTGIEWESYKLFVNNISKPTLEPGTTFTTTIRETTSTYIIDSTGVSGRSFRALQTVFYFL</sequence>
<comment type="caution">
    <text evidence="2">The sequence shown here is derived from an EMBL/GenBank/DDBJ whole genome shotgun (WGS) entry which is preliminary data.</text>
</comment>
<proteinExistence type="predicted"/>
<keyword evidence="1" id="KW-1133">Transmembrane helix</keyword>
<dbReference type="AlphaFoldDB" id="A0A2H0NB33"/>
<feature type="transmembrane region" description="Helical" evidence="1">
    <location>
        <begin position="12"/>
        <end position="38"/>
    </location>
</feature>
<evidence type="ECO:0000313" key="3">
    <source>
        <dbReference type="Proteomes" id="UP000228867"/>
    </source>
</evidence>
<gene>
    <name evidence="2" type="ORF">COV54_03335</name>
</gene>
<dbReference type="Proteomes" id="UP000228867">
    <property type="component" value="Unassembled WGS sequence"/>
</dbReference>
<organism evidence="2 3">
    <name type="scientific">Candidatus Jorgensenbacteria bacterium CG11_big_fil_rev_8_21_14_0_20_38_23</name>
    <dbReference type="NCBI Taxonomy" id="1974594"/>
    <lineage>
        <taxon>Bacteria</taxon>
        <taxon>Candidatus Joergenseniibacteriota</taxon>
    </lineage>
</organism>
<keyword evidence="1" id="KW-0472">Membrane</keyword>
<evidence type="ECO:0000256" key="1">
    <source>
        <dbReference type="SAM" id="Phobius"/>
    </source>
</evidence>
<accession>A0A2H0NB33</accession>